<dbReference type="InterPro" id="IPR036653">
    <property type="entry name" value="CinA-like_C"/>
</dbReference>
<feature type="domain" description="CinA C-terminal" evidence="1">
    <location>
        <begin position="8"/>
        <end position="159"/>
    </location>
</feature>
<dbReference type="AlphaFoldDB" id="A0A1T4W5L9"/>
<reference evidence="2 3" key="1">
    <citation type="submission" date="2017-02" db="EMBL/GenBank/DDBJ databases">
        <authorList>
            <person name="Peterson S.W."/>
        </authorList>
    </citation>
    <scope>NUCLEOTIDE SEQUENCE [LARGE SCALE GENOMIC DNA]</scope>
    <source>
        <strain evidence="2 3">DSM 16080</strain>
    </source>
</reference>
<proteinExistence type="predicted"/>
<dbReference type="OrthoDB" id="9801454at2"/>
<keyword evidence="3" id="KW-1185">Reference proteome</keyword>
<evidence type="ECO:0000313" key="3">
    <source>
        <dbReference type="Proteomes" id="UP000190027"/>
    </source>
</evidence>
<dbReference type="InterPro" id="IPR008136">
    <property type="entry name" value="CinA_C"/>
</dbReference>
<dbReference type="Gene3D" id="3.90.950.20">
    <property type="entry name" value="CinA-like"/>
    <property type="match status" value="1"/>
</dbReference>
<dbReference type="STRING" id="1121449.SAMN02745704_00430"/>
<dbReference type="EMBL" id="FUYC01000001">
    <property type="protein sequence ID" value="SKA72543.1"/>
    <property type="molecule type" value="Genomic_DNA"/>
</dbReference>
<dbReference type="SUPFAM" id="SSF142433">
    <property type="entry name" value="CinA-like"/>
    <property type="match status" value="1"/>
</dbReference>
<dbReference type="Pfam" id="PF02464">
    <property type="entry name" value="CinA"/>
    <property type="match status" value="1"/>
</dbReference>
<dbReference type="Proteomes" id="UP000190027">
    <property type="component" value="Unassembled WGS sequence"/>
</dbReference>
<accession>A0A1T4W5L9</accession>
<sequence>MNANLMEVTADVGEMLRQRHWKMATAESCTGGLVAAQCTELPGSSDWYAGSVVAYGNNVKIALLGISGDLLSRVGAVSEEVVSIMAPAVLRTIGAHVAVAVSGIAGPDGGTEDKPVGTVWMAWADFQENQRTELFHFEGDRQAVREQATFAALEGLRAFLR</sequence>
<dbReference type="NCBIfam" id="TIGR00199">
    <property type="entry name" value="PncC_domain"/>
    <property type="match status" value="1"/>
</dbReference>
<evidence type="ECO:0000259" key="1">
    <source>
        <dbReference type="Pfam" id="PF02464"/>
    </source>
</evidence>
<protein>
    <submittedName>
        <fullName evidence="2">Nicotinamide-nucleotide amidase</fullName>
    </submittedName>
</protein>
<gene>
    <name evidence="2" type="ORF">SAMN02745704_00430</name>
</gene>
<evidence type="ECO:0000313" key="2">
    <source>
        <dbReference type="EMBL" id="SKA72543.1"/>
    </source>
</evidence>
<name>A0A1T4W5L9_9BACT</name>
<organism evidence="2 3">
    <name type="scientific">Paucidesulfovibrio gracilis DSM 16080</name>
    <dbReference type="NCBI Taxonomy" id="1121449"/>
    <lineage>
        <taxon>Bacteria</taxon>
        <taxon>Pseudomonadati</taxon>
        <taxon>Thermodesulfobacteriota</taxon>
        <taxon>Desulfovibrionia</taxon>
        <taxon>Desulfovibrionales</taxon>
        <taxon>Desulfovibrionaceae</taxon>
        <taxon>Paucidesulfovibrio</taxon>
    </lineage>
</organism>
<dbReference type="RefSeq" id="WP_078715995.1">
    <property type="nucleotide sequence ID" value="NZ_FUYC01000001.1"/>
</dbReference>